<dbReference type="RefSeq" id="WP_185381037.1">
    <property type="nucleotide sequence ID" value="NZ_JAASTW010000008.1"/>
</dbReference>
<dbReference type="PANTHER" id="PTHR11373">
    <property type="entry name" value="DEOXYNUCLEOSIDE TRIPHOSPHATE TRIPHOSPHOHYDROLASE"/>
    <property type="match status" value="1"/>
</dbReference>
<dbReference type="PROSITE" id="PS51831">
    <property type="entry name" value="HD"/>
    <property type="match status" value="1"/>
</dbReference>
<dbReference type="Proteomes" id="UP000561617">
    <property type="component" value="Unassembled WGS sequence"/>
</dbReference>
<dbReference type="SUPFAM" id="SSF109604">
    <property type="entry name" value="HD-domain/PDEase-like"/>
    <property type="match status" value="1"/>
</dbReference>
<dbReference type="FunFam" id="1.10.3210.10:FF:000026">
    <property type="entry name" value="Metal-dependent phosphohydrolase"/>
    <property type="match status" value="1"/>
</dbReference>
<comment type="caution">
    <text evidence="2">The sequence shown here is derived from an EMBL/GenBank/DDBJ whole genome shotgun (WGS) entry which is preliminary data.</text>
</comment>
<dbReference type="InterPro" id="IPR050135">
    <property type="entry name" value="dGTPase-like"/>
</dbReference>
<dbReference type="PANTHER" id="PTHR11373:SF41">
    <property type="entry name" value="METAL-DEPENDENT PHOSPHOHYDROLASE"/>
    <property type="match status" value="1"/>
</dbReference>
<dbReference type="GO" id="GO:0006203">
    <property type="term" value="P:dGTP catabolic process"/>
    <property type="evidence" value="ECO:0007669"/>
    <property type="project" value="TreeGrafter"/>
</dbReference>
<dbReference type="InterPro" id="IPR003607">
    <property type="entry name" value="HD/PDEase_dom"/>
</dbReference>
<evidence type="ECO:0000313" key="3">
    <source>
        <dbReference type="Proteomes" id="UP000561617"/>
    </source>
</evidence>
<dbReference type="InterPro" id="IPR006674">
    <property type="entry name" value="HD_domain"/>
</dbReference>
<proteinExistence type="predicted"/>
<feature type="domain" description="HD" evidence="1">
    <location>
        <begin position="49"/>
        <end position="151"/>
    </location>
</feature>
<gene>
    <name evidence="2" type="ORF">HCJ38_08105</name>
</gene>
<name>A0A7X1C954_9LIST</name>
<dbReference type="Gene3D" id="1.10.3210.10">
    <property type="entry name" value="Hypothetical protein af1432"/>
    <property type="match status" value="1"/>
</dbReference>
<dbReference type="AlphaFoldDB" id="A0A7X1C954"/>
<dbReference type="EMBL" id="JAASTW010000008">
    <property type="protein sequence ID" value="MBC1488972.1"/>
    <property type="molecule type" value="Genomic_DNA"/>
</dbReference>
<protein>
    <submittedName>
        <fullName evidence="2">HD domain-containing protein</fullName>
    </submittedName>
</protein>
<dbReference type="CDD" id="cd00077">
    <property type="entry name" value="HDc"/>
    <property type="match status" value="1"/>
</dbReference>
<dbReference type="Pfam" id="PF01966">
    <property type="entry name" value="HD"/>
    <property type="match status" value="1"/>
</dbReference>
<evidence type="ECO:0000259" key="1">
    <source>
        <dbReference type="PROSITE" id="PS51831"/>
    </source>
</evidence>
<accession>A0A7X1C954</accession>
<reference evidence="2 3" key="1">
    <citation type="submission" date="2020-03" db="EMBL/GenBank/DDBJ databases">
        <title>Soil Listeria distribution.</title>
        <authorList>
            <person name="Liao J."/>
            <person name="Wiedmann M."/>
        </authorList>
    </citation>
    <scope>NUCLEOTIDE SEQUENCE [LARGE SCALE GENOMIC DNA]</scope>
    <source>
        <strain evidence="2 3">FSL L7-1554</strain>
    </source>
</reference>
<organism evidence="2 3">
    <name type="scientific">Listeria immobilis</name>
    <dbReference type="NCBI Taxonomy" id="2713502"/>
    <lineage>
        <taxon>Bacteria</taxon>
        <taxon>Bacillati</taxon>
        <taxon>Bacillota</taxon>
        <taxon>Bacilli</taxon>
        <taxon>Bacillales</taxon>
        <taxon>Listeriaceae</taxon>
        <taxon>Listeria</taxon>
    </lineage>
</organism>
<dbReference type="SMART" id="SM00471">
    <property type="entry name" value="HDc"/>
    <property type="match status" value="1"/>
</dbReference>
<dbReference type="GO" id="GO:0008832">
    <property type="term" value="F:dGTPase activity"/>
    <property type="evidence" value="ECO:0007669"/>
    <property type="project" value="TreeGrafter"/>
</dbReference>
<evidence type="ECO:0000313" key="2">
    <source>
        <dbReference type="EMBL" id="MBC1488972.1"/>
    </source>
</evidence>
<sequence length="331" mass="38102">MKITNPIYGTFEIEKVLEELIASPSVTRLGEIHQGGASYLVNPLWNVTRLEHSIGVMLFIRRFGGSLEEQIAGLLHDVSHTAFSHTVDEALKLEKEDYHEQIFEDFVKNSTIPTILEKYGFSYEEILADISKWKILEQEAPELCADRIDYTLVDLYRHEKISLAEIAHFLDKLVVINGQIYLTDVSTAEWFVEQYYSEVIDYFYDPLNIFANEILAIALRLALQQETITTADFQLTDVELLAKLMQNPDVKEQIQVLWSDVRLEENYSDYTFHQKKKTRLINPSVLVNGLLIPVADISEKVRKMNRVATQKSQAGIYLKVIQPKKETNLTD</sequence>